<keyword evidence="7 10" id="KW-1133">Transmembrane helix</keyword>
<dbReference type="PANTHER" id="PTHR48086:SF6">
    <property type="entry name" value="CATION_ACETATE SYMPORTER ACTP"/>
    <property type="match status" value="1"/>
</dbReference>
<dbReference type="InterPro" id="IPR038377">
    <property type="entry name" value="Na/Glc_symporter_sf"/>
</dbReference>
<name>A0ABN1W5M6_9PSEU</name>
<evidence type="ECO:0000313" key="11">
    <source>
        <dbReference type="EMBL" id="GAA1231320.1"/>
    </source>
</evidence>
<keyword evidence="5 10" id="KW-0812">Transmembrane</keyword>
<feature type="transmembrane region" description="Helical" evidence="10">
    <location>
        <begin position="180"/>
        <end position="199"/>
    </location>
</feature>
<evidence type="ECO:0000256" key="6">
    <source>
        <dbReference type="ARBA" id="ARBA00022847"/>
    </source>
</evidence>
<feature type="transmembrane region" description="Helical" evidence="10">
    <location>
        <begin position="452"/>
        <end position="474"/>
    </location>
</feature>
<dbReference type="RefSeq" id="WP_253863914.1">
    <property type="nucleotide sequence ID" value="NZ_BAAALN010000005.1"/>
</dbReference>
<comment type="similarity">
    <text evidence="2 9">Belongs to the sodium:solute symporter (SSF) (TC 2.A.21) family.</text>
</comment>
<evidence type="ECO:0000256" key="9">
    <source>
        <dbReference type="RuleBase" id="RU362091"/>
    </source>
</evidence>
<feature type="transmembrane region" description="Helical" evidence="10">
    <location>
        <begin position="333"/>
        <end position="353"/>
    </location>
</feature>
<evidence type="ECO:0000256" key="8">
    <source>
        <dbReference type="ARBA" id="ARBA00023136"/>
    </source>
</evidence>
<evidence type="ECO:0000256" key="7">
    <source>
        <dbReference type="ARBA" id="ARBA00022989"/>
    </source>
</evidence>
<evidence type="ECO:0000313" key="12">
    <source>
        <dbReference type="Proteomes" id="UP001500653"/>
    </source>
</evidence>
<dbReference type="EMBL" id="BAAALN010000005">
    <property type="protein sequence ID" value="GAA1231320.1"/>
    <property type="molecule type" value="Genomic_DNA"/>
</dbReference>
<keyword evidence="12" id="KW-1185">Reference proteome</keyword>
<feature type="transmembrane region" description="Helical" evidence="10">
    <location>
        <begin position="509"/>
        <end position="532"/>
    </location>
</feature>
<feature type="transmembrane region" description="Helical" evidence="10">
    <location>
        <begin position="390"/>
        <end position="414"/>
    </location>
</feature>
<keyword evidence="4" id="KW-1003">Cell membrane</keyword>
<dbReference type="Proteomes" id="UP001500653">
    <property type="component" value="Unassembled WGS sequence"/>
</dbReference>
<feature type="transmembrane region" description="Helical" evidence="10">
    <location>
        <begin position="149"/>
        <end position="168"/>
    </location>
</feature>
<protein>
    <submittedName>
        <fullName evidence="11">Cation acetate symporter</fullName>
    </submittedName>
</protein>
<evidence type="ECO:0000256" key="4">
    <source>
        <dbReference type="ARBA" id="ARBA00022475"/>
    </source>
</evidence>
<feature type="transmembrane region" description="Helical" evidence="10">
    <location>
        <begin position="481"/>
        <end position="503"/>
    </location>
</feature>
<evidence type="ECO:0000256" key="1">
    <source>
        <dbReference type="ARBA" id="ARBA00004651"/>
    </source>
</evidence>
<keyword evidence="3" id="KW-0813">Transport</keyword>
<evidence type="ECO:0000256" key="3">
    <source>
        <dbReference type="ARBA" id="ARBA00022448"/>
    </source>
</evidence>
<gene>
    <name evidence="11" type="ORF">GCM10009676_12850</name>
</gene>
<reference evidence="11 12" key="1">
    <citation type="journal article" date="2019" name="Int. J. Syst. Evol. Microbiol.">
        <title>The Global Catalogue of Microorganisms (GCM) 10K type strain sequencing project: providing services to taxonomists for standard genome sequencing and annotation.</title>
        <authorList>
            <consortium name="The Broad Institute Genomics Platform"/>
            <consortium name="The Broad Institute Genome Sequencing Center for Infectious Disease"/>
            <person name="Wu L."/>
            <person name="Ma J."/>
        </authorList>
    </citation>
    <scope>NUCLEOTIDE SEQUENCE [LARGE SCALE GENOMIC DNA]</scope>
    <source>
        <strain evidence="11 12">JCM 13023</strain>
    </source>
</reference>
<sequence>MIVALAVAPVVLVTMLIGLRGVAAMRTTSDFLVASRRVSPLLNSAAVSGEYLSAASFLGVAGLVVKDGIGSLWYPVGFTAGYIAMLALVAAPMRRSGALTVPDFAEARLASAPLRKLAAVVVLVIGVLYLVPQFRTAGLVLSVVTETPYWVGVVLAGGVVSATLALGGMRAATYVQAFQFVLKLVLFIVPAMWLLIQAGPDVRTEATQPTEFTHFHEDTTVTFRVGATLDVPAGAELVDRDEGPRELESGAWEVPPGTTVTFADGTPVPEVRGEAVPGADGWERPLLDLDDEGYPLLGTWAVLIATMLGTMGLPHVIMRFHTSPDGRAARRTAAFTVALLSVFYLFPGIYGVLGRVLVPHLYLTGATDSAVVALPAQVDDGTAGTVFTGLLTAGAFAAFLATSLGLLLVVSGAISHDLVPGGLRQLRLAVVGAAAVIVLLALPAAGLDAGTLVTWGFTVASSTFCPLLVLGIWWRRLTAAGALAGVTAGLVSTIGAFLISVGGPDLHGWVAILVAQPAPWTVPLAFLTMIVVSRLGRPAPWATAAMLRLHLHEHRLSPFVSRDQGDGAARDLGHSSWPARRSSAVRRITRRLGR</sequence>
<dbReference type="PROSITE" id="PS50283">
    <property type="entry name" value="NA_SOLUT_SYMP_3"/>
    <property type="match status" value="1"/>
</dbReference>
<comment type="caution">
    <text evidence="11">The sequence shown here is derived from an EMBL/GenBank/DDBJ whole genome shotgun (WGS) entry which is preliminary data.</text>
</comment>
<feature type="transmembrane region" description="Helical" evidence="10">
    <location>
        <begin position="294"/>
        <end position="313"/>
    </location>
</feature>
<keyword evidence="6" id="KW-0769">Symport</keyword>
<dbReference type="InterPro" id="IPR050277">
    <property type="entry name" value="Sodium:Solute_Symporter"/>
</dbReference>
<evidence type="ECO:0000256" key="2">
    <source>
        <dbReference type="ARBA" id="ARBA00006434"/>
    </source>
</evidence>
<dbReference type="Pfam" id="PF00474">
    <property type="entry name" value="SSF"/>
    <property type="match status" value="2"/>
</dbReference>
<feature type="transmembrane region" description="Helical" evidence="10">
    <location>
        <begin position="72"/>
        <end position="93"/>
    </location>
</feature>
<dbReference type="PANTHER" id="PTHR48086">
    <property type="entry name" value="SODIUM/PROLINE SYMPORTER-RELATED"/>
    <property type="match status" value="1"/>
</dbReference>
<feature type="transmembrane region" description="Helical" evidence="10">
    <location>
        <begin position="114"/>
        <end position="134"/>
    </location>
</feature>
<dbReference type="Gene3D" id="1.20.1730.10">
    <property type="entry name" value="Sodium/glucose cotransporter"/>
    <property type="match status" value="1"/>
</dbReference>
<dbReference type="InterPro" id="IPR001734">
    <property type="entry name" value="Na/solute_symporter"/>
</dbReference>
<proteinExistence type="inferred from homology"/>
<keyword evidence="8 10" id="KW-0472">Membrane</keyword>
<evidence type="ECO:0000256" key="5">
    <source>
        <dbReference type="ARBA" id="ARBA00022692"/>
    </source>
</evidence>
<organism evidence="11 12">
    <name type="scientific">Prauserella halophila</name>
    <dbReference type="NCBI Taxonomy" id="185641"/>
    <lineage>
        <taxon>Bacteria</taxon>
        <taxon>Bacillati</taxon>
        <taxon>Actinomycetota</taxon>
        <taxon>Actinomycetes</taxon>
        <taxon>Pseudonocardiales</taxon>
        <taxon>Pseudonocardiaceae</taxon>
        <taxon>Prauserella</taxon>
    </lineage>
</organism>
<dbReference type="CDD" id="cd11480">
    <property type="entry name" value="SLC5sbd_u4"/>
    <property type="match status" value="1"/>
</dbReference>
<evidence type="ECO:0000256" key="10">
    <source>
        <dbReference type="SAM" id="Phobius"/>
    </source>
</evidence>
<feature type="transmembrane region" description="Helical" evidence="10">
    <location>
        <begin position="426"/>
        <end position="446"/>
    </location>
</feature>
<comment type="subcellular location">
    <subcellularLocation>
        <location evidence="1">Cell membrane</location>
        <topology evidence="1">Multi-pass membrane protein</topology>
    </subcellularLocation>
</comment>
<accession>A0ABN1W5M6</accession>